<dbReference type="Pfam" id="PF23282">
    <property type="entry name" value="WHD_ROQ1"/>
    <property type="match status" value="1"/>
</dbReference>
<dbReference type="GO" id="GO:0006952">
    <property type="term" value="P:defense response"/>
    <property type="evidence" value="ECO:0007669"/>
    <property type="project" value="UniProtKB-KW"/>
</dbReference>
<dbReference type="Pfam" id="PF00931">
    <property type="entry name" value="NB-ARC"/>
    <property type="match status" value="1"/>
</dbReference>
<dbReference type="Gene3D" id="3.40.50.300">
    <property type="entry name" value="P-loop containing nucleotide triphosphate hydrolases"/>
    <property type="match status" value="1"/>
</dbReference>
<proteinExistence type="predicted"/>
<accession>G7KGI3</accession>
<dbReference type="InterPro" id="IPR035897">
    <property type="entry name" value="Toll_tir_struct_dom_sf"/>
</dbReference>
<name>G7KGI3_MEDTR</name>
<evidence type="ECO:0000313" key="6">
    <source>
        <dbReference type="EMBL" id="AES95938.1"/>
    </source>
</evidence>
<dbReference type="PROSITE" id="PS50104">
    <property type="entry name" value="TIR"/>
    <property type="match status" value="1"/>
</dbReference>
<feature type="domain" description="TIR" evidence="5">
    <location>
        <begin position="171"/>
        <end position="335"/>
    </location>
</feature>
<keyword evidence="4" id="KW-0520">NAD</keyword>
<evidence type="ECO:0000256" key="1">
    <source>
        <dbReference type="ARBA" id="ARBA00022614"/>
    </source>
</evidence>
<evidence type="ECO:0000313" key="8">
    <source>
        <dbReference type="Proteomes" id="UP000002051"/>
    </source>
</evidence>
<evidence type="ECO:0000259" key="5">
    <source>
        <dbReference type="PROSITE" id="PS50104"/>
    </source>
</evidence>
<evidence type="ECO:0000256" key="3">
    <source>
        <dbReference type="ARBA" id="ARBA00022821"/>
    </source>
</evidence>
<dbReference type="Proteomes" id="UP000002051">
    <property type="component" value="Chromosome 5"/>
</dbReference>
<dbReference type="InterPro" id="IPR042197">
    <property type="entry name" value="Apaf_helical"/>
</dbReference>
<gene>
    <name evidence="6" type="ordered locus">MTR_5g031270</name>
</gene>
<dbReference type="InterPro" id="IPR036390">
    <property type="entry name" value="WH_DNA-bd_sf"/>
</dbReference>
<reference evidence="7" key="3">
    <citation type="submission" date="2015-04" db="UniProtKB">
        <authorList>
            <consortium name="EnsemblPlants"/>
        </authorList>
    </citation>
    <scope>IDENTIFICATION</scope>
    <source>
        <strain evidence="7">cv. Jemalong A17</strain>
    </source>
</reference>
<sequence>MTMLVFVTCTNPEWDFGNNLVFPLLRCSRFLRQRKIVHSACSNPMAYFSSGASPTIYARQYRHSENKALPYGIVAARTSNSEMRPLWDFGINNRISKHRLNLLAIAGVKKKEMVHKIVTKQVFDIITWSCYILFMLKRSHPIFHEETNIFFFVNKLKGIAEKAVSRNAPQSIYDVFVSFRGEDIHHGFLGHLFKAFSQKQINVFVDDKLKRGNDISHSLFEAIEGSFISLIIFSENYASSRWCLEELVKIIECKEKYGQIVIPVFYGVDPTDVRHQKKSYENAFVELGKRYNSSEVQIWRNTLKISANLSGITSSSFRNDAELLEEIIKLVLKRLNKHPVKTKGLIGIEKAIAHLEPLLHQESEKVRVIGIWGMGGIGKTTIAEEIFNQICSEYEGCCFLAKVSEELGRHGIAFLKEKLVSTLLAEDVKIDSSNGLPSYIQRRIGHMKVLIVLDDVTEEGQLEMLFGTLDWFRSDSRIIITTRDKQVLIANEVVDDDALYEVRVLDSSEALALFNLNAFKQSHLENEFYDVSKRVVDYAKGIPLVLKVLAHMLRGKNKELWESQLDKLKRLPIQKVHDVMRLSFDDLDRLEQKYFLDIACFFNGMSLKVEYMKLLLKDYESDNSVAIGLERLKDKALITISKDNVISMHDILQEMGREVVRQESSEDPRKCSRLWDPDIIYDVLKNDKGTDAIRSISVDLSAIRKLKLSPPVFDKMTNLKFLYFHDIDGLDRLPQGLQFFPTDLRYLYWMHYPLKSFPEKFSVDNLVILGLPYSLVEKLWCGVQDLVNLKQVTLCHSKYLKELPDFSNATNLKVLNMRWCNRLIDNFCFSLATFTRNSHLTSLKYLNLGFCKNLSKFSVTLENIVELDLSCCSIKALPSSFGCQSKLEVLVLLGTKIESIPSSIINLTRRRVLDIQFCSKLLAVPVLPSSLETLIVECKSLKSVVFPSKVTEQFKENKKRIEFWNCLNLDERSVTTHKYLSALEHDYVEYYTSKAH</sequence>
<dbReference type="PANTHER" id="PTHR11017">
    <property type="entry name" value="LEUCINE-RICH REPEAT-CONTAINING PROTEIN"/>
    <property type="match status" value="1"/>
</dbReference>
<dbReference type="PaxDb" id="3880-AES95938"/>
<dbReference type="AlphaFoldDB" id="G7KGI3"/>
<keyword evidence="1" id="KW-0433">Leucine-rich repeat</keyword>
<dbReference type="Pfam" id="PF01582">
    <property type="entry name" value="TIR"/>
    <property type="match status" value="1"/>
</dbReference>
<dbReference type="InterPro" id="IPR032675">
    <property type="entry name" value="LRR_dom_sf"/>
</dbReference>
<reference evidence="6 8" key="2">
    <citation type="journal article" date="2014" name="BMC Genomics">
        <title>An improved genome release (version Mt4.0) for the model legume Medicago truncatula.</title>
        <authorList>
            <person name="Tang H."/>
            <person name="Krishnakumar V."/>
            <person name="Bidwell S."/>
            <person name="Rosen B."/>
            <person name="Chan A."/>
            <person name="Zhou S."/>
            <person name="Gentzbittel L."/>
            <person name="Childs K.L."/>
            <person name="Yandell M."/>
            <person name="Gundlach H."/>
            <person name="Mayer K.F."/>
            <person name="Schwartz D.C."/>
            <person name="Town C.D."/>
        </authorList>
    </citation>
    <scope>GENOME REANNOTATION</scope>
    <source>
        <strain evidence="7 8">cv. Jemalong A17</strain>
    </source>
</reference>
<evidence type="ECO:0000313" key="7">
    <source>
        <dbReference type="EnsemblPlants" id="AES95938"/>
    </source>
</evidence>
<keyword evidence="8" id="KW-1185">Reference proteome</keyword>
<dbReference type="GO" id="GO:0007165">
    <property type="term" value="P:signal transduction"/>
    <property type="evidence" value="ECO:0007669"/>
    <property type="project" value="InterPro"/>
</dbReference>
<reference evidence="6 8" key="1">
    <citation type="journal article" date="2011" name="Nature">
        <title>The Medicago genome provides insight into the evolution of rhizobial symbioses.</title>
        <authorList>
            <person name="Young N.D."/>
            <person name="Debelle F."/>
            <person name="Oldroyd G.E."/>
            <person name="Geurts R."/>
            <person name="Cannon S.B."/>
            <person name="Udvardi M.K."/>
            <person name="Benedito V.A."/>
            <person name="Mayer K.F."/>
            <person name="Gouzy J."/>
            <person name="Schoof H."/>
            <person name="Van de Peer Y."/>
            <person name="Proost S."/>
            <person name="Cook D.R."/>
            <person name="Meyers B.C."/>
            <person name="Spannagl M."/>
            <person name="Cheung F."/>
            <person name="De Mita S."/>
            <person name="Krishnakumar V."/>
            <person name="Gundlach H."/>
            <person name="Zhou S."/>
            <person name="Mudge J."/>
            <person name="Bharti A.K."/>
            <person name="Murray J.D."/>
            <person name="Naoumkina M.A."/>
            <person name="Rosen B."/>
            <person name="Silverstein K.A."/>
            <person name="Tang H."/>
            <person name="Rombauts S."/>
            <person name="Zhao P.X."/>
            <person name="Zhou P."/>
            <person name="Barbe V."/>
            <person name="Bardou P."/>
            <person name="Bechner M."/>
            <person name="Bellec A."/>
            <person name="Berger A."/>
            <person name="Berges H."/>
            <person name="Bidwell S."/>
            <person name="Bisseling T."/>
            <person name="Choisne N."/>
            <person name="Couloux A."/>
            <person name="Denny R."/>
            <person name="Deshpande S."/>
            <person name="Dai X."/>
            <person name="Doyle J.J."/>
            <person name="Dudez A.M."/>
            <person name="Farmer A.D."/>
            <person name="Fouteau S."/>
            <person name="Franken C."/>
            <person name="Gibelin C."/>
            <person name="Gish J."/>
            <person name="Goldstein S."/>
            <person name="Gonzalez A.J."/>
            <person name="Green P.J."/>
            <person name="Hallab A."/>
            <person name="Hartog M."/>
            <person name="Hua A."/>
            <person name="Humphray S.J."/>
            <person name="Jeong D.H."/>
            <person name="Jing Y."/>
            <person name="Jocker A."/>
            <person name="Kenton S.M."/>
            <person name="Kim D.J."/>
            <person name="Klee K."/>
            <person name="Lai H."/>
            <person name="Lang C."/>
            <person name="Lin S."/>
            <person name="Macmil S.L."/>
            <person name="Magdelenat G."/>
            <person name="Matthews L."/>
            <person name="McCorrison J."/>
            <person name="Monaghan E.L."/>
            <person name="Mun J.H."/>
            <person name="Najar F.Z."/>
            <person name="Nicholson C."/>
            <person name="Noirot C."/>
            <person name="O'Bleness M."/>
            <person name="Paule C.R."/>
            <person name="Poulain J."/>
            <person name="Prion F."/>
            <person name="Qin B."/>
            <person name="Qu C."/>
            <person name="Retzel E.F."/>
            <person name="Riddle C."/>
            <person name="Sallet E."/>
            <person name="Samain S."/>
            <person name="Samson N."/>
            <person name="Sanders I."/>
            <person name="Saurat O."/>
            <person name="Scarpelli C."/>
            <person name="Schiex T."/>
            <person name="Segurens B."/>
            <person name="Severin A.J."/>
            <person name="Sherrier D.J."/>
            <person name="Shi R."/>
            <person name="Sims S."/>
            <person name="Singer S.R."/>
            <person name="Sinharoy S."/>
            <person name="Sterck L."/>
            <person name="Viollet A."/>
            <person name="Wang B.B."/>
            <person name="Wang K."/>
            <person name="Wang M."/>
            <person name="Wang X."/>
            <person name="Warfsmann J."/>
            <person name="Weissenbach J."/>
            <person name="White D.D."/>
            <person name="White J.D."/>
            <person name="Wiley G.B."/>
            <person name="Wincker P."/>
            <person name="Xing Y."/>
            <person name="Yang L."/>
            <person name="Yao Z."/>
            <person name="Ying F."/>
            <person name="Zhai J."/>
            <person name="Zhou L."/>
            <person name="Zuber A."/>
            <person name="Denarie J."/>
            <person name="Dixon R.A."/>
            <person name="May G.D."/>
            <person name="Schwartz D.C."/>
            <person name="Rogers J."/>
            <person name="Quetier F."/>
            <person name="Town C.D."/>
            <person name="Roe B.A."/>
        </authorList>
    </citation>
    <scope>NUCLEOTIDE SEQUENCE [LARGE SCALE GENOMIC DNA]</scope>
    <source>
        <strain evidence="6">A17</strain>
        <strain evidence="7 8">cv. Jemalong A17</strain>
    </source>
</reference>
<dbReference type="Gene3D" id="1.10.8.430">
    <property type="entry name" value="Helical domain of apoptotic protease-activating factors"/>
    <property type="match status" value="1"/>
</dbReference>
<dbReference type="OMA" id="CEMRREL"/>
<dbReference type="SUPFAM" id="SSF52540">
    <property type="entry name" value="P-loop containing nucleoside triphosphate hydrolases"/>
    <property type="match status" value="1"/>
</dbReference>
<dbReference type="Gene3D" id="3.80.10.10">
    <property type="entry name" value="Ribonuclease Inhibitor"/>
    <property type="match status" value="2"/>
</dbReference>
<keyword evidence="3" id="KW-0611">Plant defense</keyword>
<dbReference type="InterPro" id="IPR002182">
    <property type="entry name" value="NB-ARC"/>
</dbReference>
<dbReference type="InterPro" id="IPR000157">
    <property type="entry name" value="TIR_dom"/>
</dbReference>
<dbReference type="Gene3D" id="3.40.50.10140">
    <property type="entry name" value="Toll/interleukin-1 receptor homology (TIR) domain"/>
    <property type="match status" value="1"/>
</dbReference>
<dbReference type="SUPFAM" id="SSF52200">
    <property type="entry name" value="Toll/Interleukin receptor TIR domain"/>
    <property type="match status" value="1"/>
</dbReference>
<dbReference type="PRINTS" id="PR00364">
    <property type="entry name" value="DISEASERSIST"/>
</dbReference>
<dbReference type="eggNOG" id="ENOG502SUHE">
    <property type="taxonomic scope" value="Eukaryota"/>
</dbReference>
<dbReference type="FunFam" id="3.40.50.10140:FF:000007">
    <property type="entry name" value="Disease resistance protein (TIR-NBS-LRR class)"/>
    <property type="match status" value="1"/>
</dbReference>
<dbReference type="EnsemblPlants" id="AES95938">
    <property type="protein sequence ID" value="AES95938"/>
    <property type="gene ID" value="MTR_5g031270"/>
</dbReference>
<dbReference type="SMART" id="SM00255">
    <property type="entry name" value="TIR"/>
    <property type="match status" value="1"/>
</dbReference>
<organism evidence="6 8">
    <name type="scientific">Medicago truncatula</name>
    <name type="common">Barrel medic</name>
    <name type="synonym">Medicago tribuloides</name>
    <dbReference type="NCBI Taxonomy" id="3880"/>
    <lineage>
        <taxon>Eukaryota</taxon>
        <taxon>Viridiplantae</taxon>
        <taxon>Streptophyta</taxon>
        <taxon>Embryophyta</taxon>
        <taxon>Tracheophyta</taxon>
        <taxon>Spermatophyta</taxon>
        <taxon>Magnoliopsida</taxon>
        <taxon>eudicotyledons</taxon>
        <taxon>Gunneridae</taxon>
        <taxon>Pentapetalae</taxon>
        <taxon>rosids</taxon>
        <taxon>fabids</taxon>
        <taxon>Fabales</taxon>
        <taxon>Fabaceae</taxon>
        <taxon>Papilionoideae</taxon>
        <taxon>50 kb inversion clade</taxon>
        <taxon>NPAAA clade</taxon>
        <taxon>Hologalegina</taxon>
        <taxon>IRL clade</taxon>
        <taxon>Trifolieae</taxon>
        <taxon>Medicago</taxon>
    </lineage>
</organism>
<dbReference type="EMBL" id="CM001221">
    <property type="protein sequence ID" value="AES95938.1"/>
    <property type="molecule type" value="Genomic_DNA"/>
</dbReference>
<evidence type="ECO:0000256" key="2">
    <source>
        <dbReference type="ARBA" id="ARBA00022737"/>
    </source>
</evidence>
<dbReference type="InterPro" id="IPR027417">
    <property type="entry name" value="P-loop_NTPase"/>
</dbReference>
<evidence type="ECO:0000256" key="4">
    <source>
        <dbReference type="ARBA" id="ARBA00023027"/>
    </source>
</evidence>
<dbReference type="GO" id="GO:0043531">
    <property type="term" value="F:ADP binding"/>
    <property type="evidence" value="ECO:0007669"/>
    <property type="project" value="InterPro"/>
</dbReference>
<dbReference type="PANTHER" id="PTHR11017:SF263">
    <property type="entry name" value="ADP-RIBOSYL CYCLASE_CYCLIC ADP-RIBOSE HYDROLASE"/>
    <property type="match status" value="1"/>
</dbReference>
<dbReference type="SUPFAM" id="SSF52058">
    <property type="entry name" value="L domain-like"/>
    <property type="match status" value="1"/>
</dbReference>
<dbReference type="HOGENOM" id="CLU_001561_0_0_1"/>
<protein>
    <submittedName>
        <fullName evidence="6">Disease resistance protein (TIR-NBS-LRR class), putative</fullName>
    </submittedName>
</protein>
<keyword evidence="2" id="KW-0677">Repeat</keyword>
<dbReference type="InterPro" id="IPR058192">
    <property type="entry name" value="WHD_ROQ1-like"/>
</dbReference>
<dbReference type="SUPFAM" id="SSF46785">
    <property type="entry name" value="Winged helix' DNA-binding domain"/>
    <property type="match status" value="1"/>
</dbReference>
<dbReference type="InterPro" id="IPR044974">
    <property type="entry name" value="Disease_R_plants"/>
</dbReference>